<feature type="domain" description="Flavinylation-associated cytochrome" evidence="2">
    <location>
        <begin position="12"/>
        <end position="79"/>
    </location>
</feature>
<reference evidence="3" key="1">
    <citation type="submission" date="2008-06" db="EMBL/GenBank/DDBJ databases">
        <title>Complete sequence of chromosome of Prosthecochloris aestuarii DSM 271.</title>
        <authorList>
            <consortium name="US DOE Joint Genome Institute"/>
            <person name="Lucas S."/>
            <person name="Copeland A."/>
            <person name="Lapidus A."/>
            <person name="Glavina del Rio T."/>
            <person name="Dalin E."/>
            <person name="Tice H."/>
            <person name="Bruce D."/>
            <person name="Goodwin L."/>
            <person name="Pitluck S."/>
            <person name="Schmutz J."/>
            <person name="Larimer F."/>
            <person name="Land M."/>
            <person name="Hauser L."/>
            <person name="Kyrpides N."/>
            <person name="Anderson I."/>
            <person name="Liu Z."/>
            <person name="Li T."/>
            <person name="Zhao F."/>
            <person name="Overmann J."/>
            <person name="Bryant D.A."/>
            <person name="Richardson P."/>
        </authorList>
    </citation>
    <scope>NUCLEOTIDE SEQUENCE [LARGE SCALE GENOMIC DNA]</scope>
    <source>
        <strain evidence="3">DSM 271</strain>
    </source>
</reference>
<feature type="transmembrane region" description="Helical" evidence="1">
    <location>
        <begin position="12"/>
        <end position="34"/>
    </location>
</feature>
<name>B4S7W8_PROA2</name>
<dbReference type="Pfam" id="PF14358">
    <property type="entry name" value="DUF4405"/>
    <property type="match status" value="1"/>
</dbReference>
<dbReference type="STRING" id="290512.Paes_1122"/>
<dbReference type="HOGENOM" id="CLU_089995_0_0_10"/>
<keyword evidence="1" id="KW-0472">Membrane</keyword>
<protein>
    <recommendedName>
        <fullName evidence="2">Flavinylation-associated cytochrome domain-containing protein</fullName>
    </recommendedName>
</protein>
<evidence type="ECO:0000259" key="2">
    <source>
        <dbReference type="Pfam" id="PF14358"/>
    </source>
</evidence>
<dbReference type="Proteomes" id="UP000002725">
    <property type="component" value="Chromosome"/>
</dbReference>
<proteinExistence type="predicted"/>
<keyword evidence="4" id="KW-1185">Reference proteome</keyword>
<evidence type="ECO:0000256" key="1">
    <source>
        <dbReference type="SAM" id="Phobius"/>
    </source>
</evidence>
<feature type="transmembrane region" description="Helical" evidence="1">
    <location>
        <begin position="60"/>
        <end position="79"/>
    </location>
</feature>
<gene>
    <name evidence="3" type="ordered locus">Paes_1122</name>
</gene>
<keyword evidence="1" id="KW-1133">Transmembrane helix</keyword>
<dbReference type="EMBL" id="CP001108">
    <property type="protein sequence ID" value="ACF46155.1"/>
    <property type="molecule type" value="Genomic_DNA"/>
</dbReference>
<sequence length="280" mass="30887">MNMKKSFNWRIFISFGLVLSFVMLLVSGIVLYIAPPGRVANWTDWRMLGLTKTGWENQHAVFGFAFAVLSIFHLFFINWKAFVSYLKARAVRGLKSPKELFSSLLLFLLFGVGTYFVIQPFSAIIDFGNNISASWEQRDKQPPVPHAETMTLVELARQPGLGGDAELLKTKLDEAGFSVTSVDETLADIAARNSTTAQKLYQHIAPPAESGKKTLPAEGLGRKTLQEIADGAAISVSSLQLALGQKGIEAEQDMTLKTIAEQNSLTMSELRGILENMISR</sequence>
<feature type="transmembrane region" description="Helical" evidence="1">
    <location>
        <begin position="100"/>
        <end position="118"/>
    </location>
</feature>
<dbReference type="eggNOG" id="ENOG502Z7TY">
    <property type="taxonomic scope" value="Bacteria"/>
</dbReference>
<evidence type="ECO:0000313" key="4">
    <source>
        <dbReference type="Proteomes" id="UP000002725"/>
    </source>
</evidence>
<dbReference type="InterPro" id="IPR025517">
    <property type="entry name" value="DUF4405"/>
</dbReference>
<dbReference type="AlphaFoldDB" id="B4S7W8"/>
<evidence type="ECO:0000313" key="3">
    <source>
        <dbReference type="EMBL" id="ACF46155.1"/>
    </source>
</evidence>
<accession>B4S7W8</accession>
<keyword evidence="1" id="KW-0812">Transmembrane</keyword>
<dbReference type="KEGG" id="paa:Paes_1122"/>
<organism evidence="3 4">
    <name type="scientific">Prosthecochloris aestuarii (strain DSM 271 / SK 413)</name>
    <dbReference type="NCBI Taxonomy" id="290512"/>
    <lineage>
        <taxon>Bacteria</taxon>
        <taxon>Pseudomonadati</taxon>
        <taxon>Chlorobiota</taxon>
        <taxon>Chlorobiia</taxon>
        <taxon>Chlorobiales</taxon>
        <taxon>Chlorobiaceae</taxon>
        <taxon>Prosthecochloris</taxon>
    </lineage>
</organism>